<evidence type="ECO:0000259" key="1">
    <source>
        <dbReference type="Pfam" id="PF09983"/>
    </source>
</evidence>
<evidence type="ECO:0000313" key="3">
    <source>
        <dbReference type="Proteomes" id="UP000322917"/>
    </source>
</evidence>
<protein>
    <recommendedName>
        <fullName evidence="1">Wadjet protein JetD C-terminal domain-containing protein</fullName>
    </recommendedName>
</protein>
<gene>
    <name evidence="2" type="ORF">SAMN02745170_01823</name>
</gene>
<dbReference type="Proteomes" id="UP000322917">
    <property type="component" value="Unassembled WGS sequence"/>
</dbReference>
<dbReference type="GO" id="GO:0005694">
    <property type="term" value="C:chromosome"/>
    <property type="evidence" value="ECO:0007669"/>
    <property type="project" value="InterPro"/>
</dbReference>
<dbReference type="InterPro" id="IPR024534">
    <property type="entry name" value="JetD_C"/>
</dbReference>
<accession>A0A1M6GTK6</accession>
<sequence>MINDAESIISKMTRVEGIKFPVARVQRGRDYAGLAIFDKPHNLKPLMQELVKDLSRGEKQYPPLERRYSKKYSMVDFLDAMEILTIAGIIQVESKNVQPKTQLKWKIRKLALDPRAEDELEESEPSKETEPFNIGAEAETILGPLSGILADLVRKAVFEEQILDEFGNVLATPKAMVKYRSVILALAWAAKLMAEKRREPLRVVSQRVWGDSKRLDAYKAEIVAAGRDTLDNLHLTATFETTLVHGNVSFKVNGIFGTMHAGIPACLTDATIDKLTITSAPIDGIFIIENIAVFREVLYRRYLTRPNIFVMFGEGFLSSSKRTLLRKLMEATRAIVVYVWGDIDASGLQIVEDIHNVCVECGSHVAPVLMSEDELELTCGKFIGSAHTALDSPVLCRIFPDVVEKVREGATMEQEELLIHWDKIESKLP</sequence>
<dbReference type="RefSeq" id="WP_149734589.1">
    <property type="nucleotide sequence ID" value="NZ_FQZD01000012.1"/>
</dbReference>
<dbReference type="InterPro" id="IPR036078">
    <property type="entry name" value="Spo11/TopoVI_A_sf"/>
</dbReference>
<name>A0A1M6GTK6_9FIRM</name>
<dbReference type="SUPFAM" id="SSF56726">
    <property type="entry name" value="DNA topoisomerase IV, alpha subunit"/>
    <property type="match status" value="1"/>
</dbReference>
<dbReference type="GO" id="GO:0003677">
    <property type="term" value="F:DNA binding"/>
    <property type="evidence" value="ECO:0007669"/>
    <property type="project" value="InterPro"/>
</dbReference>
<dbReference type="OrthoDB" id="186173at2"/>
<dbReference type="EMBL" id="FQZD01000012">
    <property type="protein sequence ID" value="SHJ13285.1"/>
    <property type="molecule type" value="Genomic_DNA"/>
</dbReference>
<organism evidence="2 3">
    <name type="scientific">Propionispora hippei DSM 15287</name>
    <dbReference type="NCBI Taxonomy" id="1123003"/>
    <lineage>
        <taxon>Bacteria</taxon>
        <taxon>Bacillati</taxon>
        <taxon>Bacillota</taxon>
        <taxon>Negativicutes</taxon>
        <taxon>Selenomonadales</taxon>
        <taxon>Sporomusaceae</taxon>
        <taxon>Propionispora</taxon>
    </lineage>
</organism>
<dbReference type="AlphaFoldDB" id="A0A1M6GTK6"/>
<dbReference type="Gene3D" id="3.40.1360.10">
    <property type="match status" value="1"/>
</dbReference>
<proteinExistence type="predicted"/>
<keyword evidence="3" id="KW-1185">Reference proteome</keyword>
<feature type="domain" description="Wadjet protein JetD C-terminal" evidence="1">
    <location>
        <begin position="270"/>
        <end position="378"/>
    </location>
</feature>
<reference evidence="2 3" key="1">
    <citation type="submission" date="2016-11" db="EMBL/GenBank/DDBJ databases">
        <authorList>
            <person name="Varghese N."/>
            <person name="Submissions S."/>
        </authorList>
    </citation>
    <scope>NUCLEOTIDE SEQUENCE [LARGE SCALE GENOMIC DNA]</scope>
    <source>
        <strain evidence="2 3">DSM 15287</strain>
    </source>
</reference>
<evidence type="ECO:0000313" key="2">
    <source>
        <dbReference type="EMBL" id="SHJ13285.1"/>
    </source>
</evidence>
<dbReference type="Pfam" id="PF09983">
    <property type="entry name" value="JetD_C"/>
    <property type="match status" value="1"/>
</dbReference>